<evidence type="ECO:0000256" key="5">
    <source>
        <dbReference type="ARBA" id="ARBA00023002"/>
    </source>
</evidence>
<evidence type="ECO:0000256" key="4">
    <source>
        <dbReference type="ARBA" id="ARBA00022827"/>
    </source>
</evidence>
<comment type="caution">
    <text evidence="13">The sequence shown here is derived from an EMBL/GenBank/DDBJ whole genome shotgun (WGS) entry which is preliminary data.</text>
</comment>
<name>A0A812PGP7_9DINO</name>
<feature type="chain" id="PRO_5032652615" description="Sulfhydryl oxidase" evidence="10">
    <location>
        <begin position="27"/>
        <end position="1006"/>
    </location>
</feature>
<dbReference type="EC" id="1.8.3.2" evidence="8"/>
<keyword evidence="3 10" id="KW-0732">Signal</keyword>
<feature type="domain" description="Thioredoxin" evidence="12">
    <location>
        <begin position="33"/>
        <end position="213"/>
    </location>
</feature>
<feature type="domain" description="ERV/ALR sulfhydryl oxidase" evidence="11">
    <location>
        <begin position="315"/>
        <end position="425"/>
    </location>
</feature>
<dbReference type="PROSITE" id="PS51352">
    <property type="entry name" value="THIOREDOXIN_2"/>
    <property type="match status" value="1"/>
</dbReference>
<feature type="compositionally biased region" description="Polar residues" evidence="9">
    <location>
        <begin position="809"/>
        <end position="819"/>
    </location>
</feature>
<feature type="compositionally biased region" description="Low complexity" evidence="9">
    <location>
        <begin position="768"/>
        <end position="794"/>
    </location>
</feature>
<feature type="region of interest" description="Disordered" evidence="9">
    <location>
        <begin position="762"/>
        <end position="837"/>
    </location>
</feature>
<evidence type="ECO:0000256" key="1">
    <source>
        <dbReference type="ARBA" id="ARBA00001974"/>
    </source>
</evidence>
<evidence type="ECO:0000256" key="6">
    <source>
        <dbReference type="ARBA" id="ARBA00023157"/>
    </source>
</evidence>
<comment type="catalytic activity">
    <reaction evidence="8">
        <text>2 R'C(R)SH + O2 = R'C(R)S-S(R)CR' + H2O2</text>
        <dbReference type="Rhea" id="RHEA:17357"/>
        <dbReference type="ChEBI" id="CHEBI:15379"/>
        <dbReference type="ChEBI" id="CHEBI:16240"/>
        <dbReference type="ChEBI" id="CHEBI:16520"/>
        <dbReference type="ChEBI" id="CHEBI:17412"/>
        <dbReference type="EC" id="1.8.3.2"/>
    </reaction>
</comment>
<feature type="region of interest" description="Disordered" evidence="9">
    <location>
        <begin position="560"/>
        <end position="583"/>
    </location>
</feature>
<keyword evidence="2 8" id="KW-0285">Flavoprotein</keyword>
<accession>A0A812PGP7</accession>
<evidence type="ECO:0000313" key="14">
    <source>
        <dbReference type="Proteomes" id="UP000604046"/>
    </source>
</evidence>
<keyword evidence="5 8" id="KW-0560">Oxidoreductase</keyword>
<dbReference type="AlphaFoldDB" id="A0A812PGP7"/>
<dbReference type="InterPro" id="IPR036774">
    <property type="entry name" value="ERV/ALR_sulphydryl_oxid_sf"/>
</dbReference>
<evidence type="ECO:0000256" key="7">
    <source>
        <dbReference type="ARBA" id="ARBA00023180"/>
    </source>
</evidence>
<feature type="region of interest" description="Disordered" evidence="9">
    <location>
        <begin position="676"/>
        <end position="702"/>
    </location>
</feature>
<dbReference type="InterPro" id="IPR039798">
    <property type="entry name" value="Sulfhydryl_oxidase"/>
</dbReference>
<dbReference type="GO" id="GO:0005615">
    <property type="term" value="C:extracellular space"/>
    <property type="evidence" value="ECO:0007669"/>
    <property type="project" value="TreeGrafter"/>
</dbReference>
<dbReference type="OrthoDB" id="412837at2759"/>
<dbReference type="GO" id="GO:0003756">
    <property type="term" value="F:protein disulfide isomerase activity"/>
    <property type="evidence" value="ECO:0007669"/>
    <property type="project" value="TreeGrafter"/>
</dbReference>
<dbReference type="EMBL" id="CAJNDS010002153">
    <property type="protein sequence ID" value="CAE7353559.1"/>
    <property type="molecule type" value="Genomic_DNA"/>
</dbReference>
<feature type="compositionally biased region" description="Polar residues" evidence="9">
    <location>
        <begin position="693"/>
        <end position="702"/>
    </location>
</feature>
<dbReference type="InterPro" id="IPR013766">
    <property type="entry name" value="Thioredoxin_domain"/>
</dbReference>
<feature type="signal peptide" evidence="10">
    <location>
        <begin position="1"/>
        <end position="26"/>
    </location>
</feature>
<evidence type="ECO:0000259" key="12">
    <source>
        <dbReference type="PROSITE" id="PS51352"/>
    </source>
</evidence>
<dbReference type="Proteomes" id="UP000604046">
    <property type="component" value="Unassembled WGS sequence"/>
</dbReference>
<dbReference type="PANTHER" id="PTHR22897:SF8">
    <property type="entry name" value="SULFHYDRYL OXIDASE"/>
    <property type="match status" value="1"/>
</dbReference>
<dbReference type="InterPro" id="IPR017937">
    <property type="entry name" value="Thioredoxin_CS"/>
</dbReference>
<dbReference type="Pfam" id="PF00085">
    <property type="entry name" value="Thioredoxin"/>
    <property type="match status" value="1"/>
</dbReference>
<dbReference type="Gene3D" id="1.20.120.310">
    <property type="entry name" value="ERV/ALR sulfhydryl oxidase domain"/>
    <property type="match status" value="1"/>
</dbReference>
<evidence type="ECO:0000256" key="2">
    <source>
        <dbReference type="ARBA" id="ARBA00022630"/>
    </source>
</evidence>
<dbReference type="Gene3D" id="3.40.30.10">
    <property type="entry name" value="Glutaredoxin"/>
    <property type="match status" value="1"/>
</dbReference>
<evidence type="ECO:0000313" key="13">
    <source>
        <dbReference type="EMBL" id="CAE7353559.1"/>
    </source>
</evidence>
<dbReference type="PANTHER" id="PTHR22897">
    <property type="entry name" value="QUIESCIN Q6-RELATED SULFHYDRYL OXIDASE"/>
    <property type="match status" value="1"/>
</dbReference>
<proteinExistence type="predicted"/>
<organism evidence="13 14">
    <name type="scientific">Symbiodinium natans</name>
    <dbReference type="NCBI Taxonomy" id="878477"/>
    <lineage>
        <taxon>Eukaryota</taxon>
        <taxon>Sar</taxon>
        <taxon>Alveolata</taxon>
        <taxon>Dinophyceae</taxon>
        <taxon>Suessiales</taxon>
        <taxon>Symbiodiniaceae</taxon>
        <taxon>Symbiodinium</taxon>
    </lineage>
</organism>
<dbReference type="SUPFAM" id="SSF52833">
    <property type="entry name" value="Thioredoxin-like"/>
    <property type="match status" value="1"/>
</dbReference>
<dbReference type="PROSITE" id="PS51324">
    <property type="entry name" value="ERV_ALR"/>
    <property type="match status" value="1"/>
</dbReference>
<comment type="cofactor">
    <cofactor evidence="1 8">
        <name>FAD</name>
        <dbReference type="ChEBI" id="CHEBI:57692"/>
    </cofactor>
</comment>
<sequence>MVQWAAYGGLPARLFLAVLLVQRSTATGGRKLFQSSKNVYELDATKVESDIANARNAWVVMYYADWCPHCHHYAPMFERIAAAVSPLHQGDVHFGALNCPDFMAFCMKIQVSGYPSVRAYHFKGDTGSSLSGKTPDRKMVHQEDAFVAWIRKNVPSQSIETPANLTVLGLHTVPVLVSTKPGTVPKLRGHSEAVGTTSIAAASVLHQTEALSDALPALHLVDAEVAILYSLSQGAFLKGSPDGMLRGDSLVELQRWLDFLSRRLPGSSHRDLKSLADRTREALDDSPTGDALAVSAFQTILLKQGLDRAPPEAGVKPDAYWRRCKGFTCGLWTLFHVLSQAKGPPDTAGQELLTRIRGFVANFFGCQQCREHFLEAFDSCKFDRCHLKADDAAGAALWLWKMHNDVTLRVAAESGRPMPNLWPAVEDCKTCRLQAARLSNVTTRFDEAAVLAHLRSEYWSSEWQQDHAGRPFMPGPVAEGFLGTLVFAVCLATWMESVGEFGQFDWNLSLCLPLARVVCACMLQSRLHKGLGGATLDAVLSPRPRVPGVRVLDVKQPETPLNLDHRSESGKAKRSSKPECPSECSDMFRDVAEPCEVKLRADAAKMENHDRAEMSCMCDAATSYPKMFGLAAILREMLEAIRMAFPRAYSSISHDQMLRQASTYWDSDTRRRYRAHSPEVECGTPRVHARSMPQPQYPQSPGQLPRAWSAVTWCSNGLHASANIPMASPQKPRVIEKPAPFHFPQPPKAVVVQSNALRLGGFGGAQSPRLRQQQPRLISSPPQSPAAATSSISALVGCGAPDRKARASGQGQAQSTSRPAPSERQGSDAEDAPEFSIPSTDLDGLLRYLYGLCQRGLRITEATYCVNSWNLYGLIPLKHHGFILFTKGCRLDSYLTLDFSSRGILWDTFDTYPDVPEGTFFAKTYNISLDPLALREYCKDTEPFSWPHNDCKKWAKGMLRLMGIKEDPDVDGAIDKLTRGNMRLRDIITCGGSTAPSASRFIGCMQ</sequence>
<evidence type="ECO:0000256" key="3">
    <source>
        <dbReference type="ARBA" id="ARBA00022729"/>
    </source>
</evidence>
<dbReference type="GO" id="GO:0000139">
    <property type="term" value="C:Golgi membrane"/>
    <property type="evidence" value="ECO:0007669"/>
    <property type="project" value="TreeGrafter"/>
</dbReference>
<evidence type="ECO:0000256" key="9">
    <source>
        <dbReference type="SAM" id="MobiDB-lite"/>
    </source>
</evidence>
<evidence type="ECO:0000259" key="11">
    <source>
        <dbReference type="PROSITE" id="PS51324"/>
    </source>
</evidence>
<keyword evidence="7" id="KW-0325">Glycoprotein</keyword>
<keyword evidence="14" id="KW-1185">Reference proteome</keyword>
<dbReference type="GO" id="GO:0016971">
    <property type="term" value="F:flavin-dependent sulfhydryl oxidase activity"/>
    <property type="evidence" value="ECO:0007669"/>
    <property type="project" value="InterPro"/>
</dbReference>
<dbReference type="PROSITE" id="PS00194">
    <property type="entry name" value="THIOREDOXIN_1"/>
    <property type="match status" value="1"/>
</dbReference>
<protein>
    <recommendedName>
        <fullName evidence="8">Sulfhydryl oxidase</fullName>
        <ecNumber evidence="8">1.8.3.2</ecNumber>
    </recommendedName>
</protein>
<reference evidence="13" key="1">
    <citation type="submission" date="2021-02" db="EMBL/GenBank/DDBJ databases">
        <authorList>
            <person name="Dougan E. K."/>
            <person name="Rhodes N."/>
            <person name="Thang M."/>
            <person name="Chan C."/>
        </authorList>
    </citation>
    <scope>NUCLEOTIDE SEQUENCE</scope>
</reference>
<dbReference type="InterPro" id="IPR017905">
    <property type="entry name" value="ERV/ALR_sulphydryl_oxidase"/>
</dbReference>
<keyword evidence="4 8" id="KW-0274">FAD</keyword>
<evidence type="ECO:0000256" key="10">
    <source>
        <dbReference type="SAM" id="SignalP"/>
    </source>
</evidence>
<dbReference type="InterPro" id="IPR036249">
    <property type="entry name" value="Thioredoxin-like_sf"/>
</dbReference>
<dbReference type="SUPFAM" id="SSF69000">
    <property type="entry name" value="FAD-dependent thiol oxidase"/>
    <property type="match status" value="1"/>
</dbReference>
<dbReference type="GO" id="GO:0006457">
    <property type="term" value="P:protein folding"/>
    <property type="evidence" value="ECO:0007669"/>
    <property type="project" value="TreeGrafter"/>
</dbReference>
<gene>
    <name evidence="13" type="primary">QSOX2</name>
    <name evidence="13" type="ORF">SNAT2548_LOCUS18702</name>
</gene>
<keyword evidence="6" id="KW-1015">Disulfide bond</keyword>
<dbReference type="Pfam" id="PF04777">
    <property type="entry name" value="Evr1_Alr"/>
    <property type="match status" value="1"/>
</dbReference>
<evidence type="ECO:0000256" key="8">
    <source>
        <dbReference type="RuleBase" id="RU371123"/>
    </source>
</evidence>